<protein>
    <submittedName>
        <fullName evidence="1">Uncharacterized protein</fullName>
    </submittedName>
</protein>
<dbReference type="EMBL" id="VSWC01000184">
    <property type="protein sequence ID" value="KAA1067583.1"/>
    <property type="molecule type" value="Genomic_DNA"/>
</dbReference>
<keyword evidence="2" id="KW-1185">Reference proteome</keyword>
<proteinExistence type="predicted"/>
<gene>
    <name evidence="1" type="ORF">PGT21_010360</name>
</gene>
<reference evidence="1 2" key="1">
    <citation type="submission" date="2019-05" db="EMBL/GenBank/DDBJ databases">
        <title>Emergence of the Ug99 lineage of the wheat stem rust pathogen through somatic hybridization.</title>
        <authorList>
            <person name="Li F."/>
            <person name="Upadhyaya N.M."/>
            <person name="Sperschneider J."/>
            <person name="Matny O."/>
            <person name="Nguyen-Phuc H."/>
            <person name="Mago R."/>
            <person name="Raley C."/>
            <person name="Miller M.E."/>
            <person name="Silverstein K.A.T."/>
            <person name="Henningsen E."/>
            <person name="Hirsch C.D."/>
            <person name="Visser B."/>
            <person name="Pretorius Z.A."/>
            <person name="Steffenson B.J."/>
            <person name="Schwessinger B."/>
            <person name="Dodds P.N."/>
            <person name="Figueroa M."/>
        </authorList>
    </citation>
    <scope>NUCLEOTIDE SEQUENCE [LARGE SCALE GENOMIC DNA]</scope>
    <source>
        <strain evidence="1">21-0</strain>
    </source>
</reference>
<dbReference type="Proteomes" id="UP000324748">
    <property type="component" value="Unassembled WGS sequence"/>
</dbReference>
<comment type="caution">
    <text evidence="1">The sequence shown here is derived from an EMBL/GenBank/DDBJ whole genome shotgun (WGS) entry which is preliminary data.</text>
</comment>
<evidence type="ECO:0000313" key="1">
    <source>
        <dbReference type="EMBL" id="KAA1067583.1"/>
    </source>
</evidence>
<organism evidence="1 2">
    <name type="scientific">Puccinia graminis f. sp. tritici</name>
    <dbReference type="NCBI Taxonomy" id="56615"/>
    <lineage>
        <taxon>Eukaryota</taxon>
        <taxon>Fungi</taxon>
        <taxon>Dikarya</taxon>
        <taxon>Basidiomycota</taxon>
        <taxon>Pucciniomycotina</taxon>
        <taxon>Pucciniomycetes</taxon>
        <taxon>Pucciniales</taxon>
        <taxon>Pucciniaceae</taxon>
        <taxon>Puccinia</taxon>
    </lineage>
</organism>
<dbReference type="AlphaFoldDB" id="A0A5B0LUP0"/>
<accession>A0A5B0LUP0</accession>
<evidence type="ECO:0000313" key="2">
    <source>
        <dbReference type="Proteomes" id="UP000324748"/>
    </source>
</evidence>
<name>A0A5B0LUP0_PUCGR</name>
<sequence>MTVHYDHGRPNGALMIAGKRSLQTISSTKLESMSFGVEVFHAYSGPQKKGTTHPRFACSIGYRLGKNLLACKNSQQPCSARVGCFWDRVFCAPPTKKKRKEKPTVIMGFVPSTLDHHQRRYEADTSTIAVPPLLPACQLSPLLPVGLIRSGSRMTVH</sequence>